<dbReference type="PANTHER" id="PTHR21272">
    <property type="entry name" value="CATABOLIC 3-DEHYDROQUINASE"/>
    <property type="match status" value="1"/>
</dbReference>
<gene>
    <name evidence="8 12" type="primary">aroQ</name>
    <name evidence="12" type="ORF">Lsha_0062</name>
</gene>
<evidence type="ECO:0000256" key="10">
    <source>
        <dbReference type="PIRSR" id="PIRSR001399-2"/>
    </source>
</evidence>
<evidence type="ECO:0000256" key="9">
    <source>
        <dbReference type="PIRSR" id="PIRSR001399-1"/>
    </source>
</evidence>
<organism evidence="12 13">
    <name type="scientific">Legionella shakespearei DSM 23087</name>
    <dbReference type="NCBI Taxonomy" id="1122169"/>
    <lineage>
        <taxon>Bacteria</taxon>
        <taxon>Pseudomonadati</taxon>
        <taxon>Pseudomonadota</taxon>
        <taxon>Gammaproteobacteria</taxon>
        <taxon>Legionellales</taxon>
        <taxon>Legionellaceae</taxon>
        <taxon>Legionella</taxon>
    </lineage>
</organism>
<dbReference type="PIRSF" id="PIRSF001399">
    <property type="entry name" value="DHquinase_II"/>
    <property type="match status" value="1"/>
</dbReference>
<dbReference type="InterPro" id="IPR001874">
    <property type="entry name" value="DHquinase_II"/>
</dbReference>
<keyword evidence="7 8" id="KW-0456">Lyase</keyword>
<feature type="binding site" evidence="8 10">
    <location>
        <position position="75"/>
    </location>
    <ligand>
        <name>substrate</name>
    </ligand>
</feature>
<dbReference type="GO" id="GO:0009423">
    <property type="term" value="P:chorismate biosynthetic process"/>
    <property type="evidence" value="ECO:0007669"/>
    <property type="project" value="UniProtKB-UniRule"/>
</dbReference>
<dbReference type="PROSITE" id="PS01029">
    <property type="entry name" value="DEHYDROQUINASE_II"/>
    <property type="match status" value="1"/>
</dbReference>
<evidence type="ECO:0000313" key="13">
    <source>
        <dbReference type="Proteomes" id="UP000054600"/>
    </source>
</evidence>
<comment type="similarity">
    <text evidence="4 8">Belongs to the type-II 3-dehydroquinase family.</text>
</comment>
<dbReference type="SUPFAM" id="SSF52304">
    <property type="entry name" value="Type II 3-dehydroquinate dehydratase"/>
    <property type="match status" value="1"/>
</dbReference>
<dbReference type="PATRIC" id="fig|1122169.6.peg.66"/>
<feature type="binding site" evidence="8 10">
    <location>
        <position position="88"/>
    </location>
    <ligand>
        <name>substrate</name>
    </ligand>
</feature>
<dbReference type="PANTHER" id="PTHR21272:SF3">
    <property type="entry name" value="CATABOLIC 3-DEHYDROQUINASE"/>
    <property type="match status" value="1"/>
</dbReference>
<dbReference type="InterPro" id="IPR018509">
    <property type="entry name" value="DHquinase_II_CS"/>
</dbReference>
<protein>
    <recommendedName>
        <fullName evidence="6 8">3-dehydroquinate dehydratase</fullName>
        <shortName evidence="8">3-dehydroquinase</shortName>
        <ecNumber evidence="6 8">4.2.1.10</ecNumber>
    </recommendedName>
    <alternativeName>
        <fullName evidence="8">Type II DHQase</fullName>
    </alternativeName>
</protein>
<dbReference type="NCBIfam" id="TIGR01088">
    <property type="entry name" value="aroQ"/>
    <property type="match status" value="1"/>
</dbReference>
<dbReference type="NCBIfam" id="NF003805">
    <property type="entry name" value="PRK05395.1-2"/>
    <property type="match status" value="1"/>
</dbReference>
<dbReference type="STRING" id="1122169.Lsha_0062"/>
<dbReference type="Proteomes" id="UP000054600">
    <property type="component" value="Unassembled WGS sequence"/>
</dbReference>
<proteinExistence type="inferred from homology"/>
<keyword evidence="13" id="KW-1185">Reference proteome</keyword>
<dbReference type="NCBIfam" id="NF003806">
    <property type="entry name" value="PRK05395.1-3"/>
    <property type="match status" value="1"/>
</dbReference>
<feature type="active site" description="Proton donor" evidence="8 9">
    <location>
        <position position="101"/>
    </location>
</feature>
<feature type="active site" description="Proton acceptor" evidence="8 9">
    <location>
        <position position="23"/>
    </location>
</feature>
<accession>A0A0W0ZEF1</accession>
<dbReference type="NCBIfam" id="NF003807">
    <property type="entry name" value="PRK05395.1-4"/>
    <property type="match status" value="1"/>
</dbReference>
<dbReference type="GO" id="GO:0008652">
    <property type="term" value="P:amino acid biosynthetic process"/>
    <property type="evidence" value="ECO:0007669"/>
    <property type="project" value="UniProtKB-KW"/>
</dbReference>
<dbReference type="AlphaFoldDB" id="A0A0W0ZEF1"/>
<evidence type="ECO:0000256" key="8">
    <source>
        <dbReference type="HAMAP-Rule" id="MF_00169"/>
    </source>
</evidence>
<evidence type="ECO:0000256" key="11">
    <source>
        <dbReference type="PIRSR" id="PIRSR001399-3"/>
    </source>
</evidence>
<evidence type="ECO:0000256" key="6">
    <source>
        <dbReference type="ARBA" id="ARBA00012060"/>
    </source>
</evidence>
<evidence type="ECO:0000256" key="7">
    <source>
        <dbReference type="ARBA" id="ARBA00023239"/>
    </source>
</evidence>
<comment type="caution">
    <text evidence="12">The sequence shown here is derived from an EMBL/GenBank/DDBJ whole genome shotgun (WGS) entry which is preliminary data.</text>
</comment>
<sequence length="145" mass="15897">MKKILALNGPNLNLLGTREPSVYGSVTLDQINADLTHAAQKAGFALTCFQSNSEGDLIQAIHQARNDKVDYIIFNPAAYTHTSIALRDALTAVAIPFIEVHLSNIYSRETFRHHSYFSDIAKGVISGFGAQGYLLALTSIIKEFK</sequence>
<keyword evidence="8" id="KW-0028">Amino-acid biosynthesis</keyword>
<dbReference type="GO" id="GO:0009073">
    <property type="term" value="P:aromatic amino acid family biosynthetic process"/>
    <property type="evidence" value="ECO:0007669"/>
    <property type="project" value="UniProtKB-KW"/>
</dbReference>
<comment type="function">
    <text evidence="2 8">Catalyzes a trans-dehydration via an enolate intermediate.</text>
</comment>
<dbReference type="eggNOG" id="COG0757">
    <property type="taxonomic scope" value="Bacteria"/>
</dbReference>
<dbReference type="HAMAP" id="MF_00169">
    <property type="entry name" value="AroQ"/>
    <property type="match status" value="1"/>
</dbReference>
<evidence type="ECO:0000256" key="1">
    <source>
        <dbReference type="ARBA" id="ARBA00001864"/>
    </source>
</evidence>
<reference evidence="12 13" key="1">
    <citation type="submission" date="2015-11" db="EMBL/GenBank/DDBJ databases">
        <title>Genomic analysis of 38 Legionella species identifies large and diverse effector repertoires.</title>
        <authorList>
            <person name="Burstein D."/>
            <person name="Amaro F."/>
            <person name="Zusman T."/>
            <person name="Lifshitz Z."/>
            <person name="Cohen O."/>
            <person name="Gilbert J.A."/>
            <person name="Pupko T."/>
            <person name="Shuman H.A."/>
            <person name="Segal G."/>
        </authorList>
    </citation>
    <scope>NUCLEOTIDE SEQUENCE [LARGE SCALE GENOMIC DNA]</scope>
    <source>
        <strain evidence="12 13">ATCC 49655</strain>
    </source>
</reference>
<dbReference type="OrthoDB" id="9790793at2"/>
<evidence type="ECO:0000313" key="12">
    <source>
        <dbReference type="EMBL" id="KTD67531.1"/>
    </source>
</evidence>
<comment type="subunit">
    <text evidence="5 8">Homododecamer.</text>
</comment>
<dbReference type="EC" id="4.2.1.10" evidence="6 8"/>
<dbReference type="RefSeq" id="WP_018576797.1">
    <property type="nucleotide sequence ID" value="NZ_KB892392.1"/>
</dbReference>
<dbReference type="InterPro" id="IPR036441">
    <property type="entry name" value="DHquinase_II_sf"/>
</dbReference>
<comment type="catalytic activity">
    <reaction evidence="1 8">
        <text>3-dehydroquinate = 3-dehydroshikimate + H2O</text>
        <dbReference type="Rhea" id="RHEA:21096"/>
        <dbReference type="ChEBI" id="CHEBI:15377"/>
        <dbReference type="ChEBI" id="CHEBI:16630"/>
        <dbReference type="ChEBI" id="CHEBI:32364"/>
        <dbReference type="EC" id="4.2.1.10"/>
    </reaction>
</comment>
<feature type="binding site" evidence="8 10">
    <location>
        <begin position="102"/>
        <end position="103"/>
    </location>
    <ligand>
        <name>substrate</name>
    </ligand>
</feature>
<evidence type="ECO:0000256" key="5">
    <source>
        <dbReference type="ARBA" id="ARBA00011193"/>
    </source>
</evidence>
<dbReference type="GO" id="GO:0003855">
    <property type="term" value="F:3-dehydroquinate dehydratase activity"/>
    <property type="evidence" value="ECO:0007669"/>
    <property type="project" value="UniProtKB-UniRule"/>
</dbReference>
<comment type="pathway">
    <text evidence="3 8">Metabolic intermediate biosynthesis; chorismate biosynthesis; chorismate from D-erythrose 4-phosphate and phosphoenolpyruvate: step 3/7.</text>
</comment>
<evidence type="ECO:0000256" key="3">
    <source>
        <dbReference type="ARBA" id="ARBA00004902"/>
    </source>
</evidence>
<dbReference type="GO" id="GO:0019631">
    <property type="term" value="P:quinate catabolic process"/>
    <property type="evidence" value="ECO:0007669"/>
    <property type="project" value="TreeGrafter"/>
</dbReference>
<dbReference type="Gene3D" id="3.40.50.9100">
    <property type="entry name" value="Dehydroquinase, class II"/>
    <property type="match status" value="1"/>
</dbReference>
<dbReference type="NCBIfam" id="NF003804">
    <property type="entry name" value="PRK05395.1-1"/>
    <property type="match status" value="1"/>
</dbReference>
<evidence type="ECO:0000256" key="4">
    <source>
        <dbReference type="ARBA" id="ARBA00011037"/>
    </source>
</evidence>
<feature type="binding site" evidence="8 10">
    <location>
        <position position="81"/>
    </location>
    <ligand>
        <name>substrate</name>
    </ligand>
</feature>
<feature type="binding site" evidence="8 10">
    <location>
        <position position="112"/>
    </location>
    <ligand>
        <name>substrate</name>
    </ligand>
</feature>
<keyword evidence="8" id="KW-0057">Aromatic amino acid biosynthesis</keyword>
<dbReference type="CDD" id="cd00466">
    <property type="entry name" value="DHQase_II"/>
    <property type="match status" value="1"/>
</dbReference>
<dbReference type="Pfam" id="PF01220">
    <property type="entry name" value="DHquinase_II"/>
    <property type="match status" value="1"/>
</dbReference>
<dbReference type="EMBL" id="LNYW01000002">
    <property type="protein sequence ID" value="KTD67531.1"/>
    <property type="molecule type" value="Genomic_DNA"/>
</dbReference>
<name>A0A0W0ZEF1_9GAMM</name>
<feature type="site" description="Transition state stabilizer" evidence="8 11">
    <location>
        <position position="18"/>
    </location>
</feature>
<evidence type="ECO:0000256" key="2">
    <source>
        <dbReference type="ARBA" id="ARBA00003924"/>
    </source>
</evidence>
<dbReference type="UniPathway" id="UPA00053">
    <property type="reaction ID" value="UER00086"/>
</dbReference>